<feature type="transmembrane region" description="Helical" evidence="2">
    <location>
        <begin position="6"/>
        <end position="26"/>
    </location>
</feature>
<feature type="region of interest" description="Disordered" evidence="1">
    <location>
        <begin position="286"/>
        <end position="309"/>
    </location>
</feature>
<keyword evidence="2" id="KW-0472">Membrane</keyword>
<keyword evidence="2" id="KW-1133">Transmembrane helix</keyword>
<keyword evidence="2" id="KW-0812">Transmembrane</keyword>
<name>A0A814G6R5_9BILA</name>
<dbReference type="EMBL" id="CAJNOQ010003089">
    <property type="protein sequence ID" value="CAF0994794.1"/>
    <property type="molecule type" value="Genomic_DNA"/>
</dbReference>
<evidence type="ECO:0000256" key="2">
    <source>
        <dbReference type="SAM" id="Phobius"/>
    </source>
</evidence>
<evidence type="ECO:0000313" key="5">
    <source>
        <dbReference type="Proteomes" id="UP000663829"/>
    </source>
</evidence>
<dbReference type="OrthoDB" id="10032845at2759"/>
<dbReference type="AlphaFoldDB" id="A0A814G6R5"/>
<gene>
    <name evidence="3" type="ORF">GPM918_LOCUS13441</name>
    <name evidence="4" type="ORF">SRO942_LOCUS13437</name>
</gene>
<evidence type="ECO:0000313" key="4">
    <source>
        <dbReference type="EMBL" id="CAF3766406.1"/>
    </source>
</evidence>
<accession>A0A814G6R5</accession>
<sequence>MIDWLLSIYLCSAFTFLISIGLCFCLKRDRGTYSTSSSGRVVAFDNNNVISSIHNGFTIVHDSIDGDLQTKLYSNESDGYEKIIGSADGEIQTVPSTVHRDSTSSTEYGYTKLTIISVQAKPTIEETPLYATVDKAISRTKSPVLISISSNTTNNTAAAAAAALSKGCSPASLTQMLRSSPHDNSSSQLLTGSTIDQYQQTQPPPPPLNHPPPIPLSFDQLYAHNSNGSLGKPYYDELITRESLQYRQQRLEQLPSLENYYSSVHSEGTGPTSELYAEISNSSGLGTVPTQYHDQNRTTMNRQPNYYSDDQSERYATVIETDQRPISLLDPTRIYHELDPATATTTQDLTTVSMKL</sequence>
<keyword evidence="5" id="KW-1185">Reference proteome</keyword>
<proteinExistence type="predicted"/>
<dbReference type="Proteomes" id="UP000663829">
    <property type="component" value="Unassembled WGS sequence"/>
</dbReference>
<evidence type="ECO:0000313" key="3">
    <source>
        <dbReference type="EMBL" id="CAF0994794.1"/>
    </source>
</evidence>
<dbReference type="Proteomes" id="UP000681722">
    <property type="component" value="Unassembled WGS sequence"/>
</dbReference>
<reference evidence="3" key="1">
    <citation type="submission" date="2021-02" db="EMBL/GenBank/DDBJ databases">
        <authorList>
            <person name="Nowell W R."/>
        </authorList>
    </citation>
    <scope>NUCLEOTIDE SEQUENCE</scope>
</reference>
<protein>
    <submittedName>
        <fullName evidence="3">Uncharacterized protein</fullName>
    </submittedName>
</protein>
<evidence type="ECO:0000256" key="1">
    <source>
        <dbReference type="SAM" id="MobiDB-lite"/>
    </source>
</evidence>
<comment type="caution">
    <text evidence="3">The sequence shown here is derived from an EMBL/GenBank/DDBJ whole genome shotgun (WGS) entry which is preliminary data.</text>
</comment>
<dbReference type="EMBL" id="CAJOBC010003087">
    <property type="protein sequence ID" value="CAF3766406.1"/>
    <property type="molecule type" value="Genomic_DNA"/>
</dbReference>
<organism evidence="3 5">
    <name type="scientific">Didymodactylos carnosus</name>
    <dbReference type="NCBI Taxonomy" id="1234261"/>
    <lineage>
        <taxon>Eukaryota</taxon>
        <taxon>Metazoa</taxon>
        <taxon>Spiralia</taxon>
        <taxon>Gnathifera</taxon>
        <taxon>Rotifera</taxon>
        <taxon>Eurotatoria</taxon>
        <taxon>Bdelloidea</taxon>
        <taxon>Philodinida</taxon>
        <taxon>Philodinidae</taxon>
        <taxon>Didymodactylos</taxon>
    </lineage>
</organism>